<protein>
    <submittedName>
        <fullName evidence="1">Uncharacterized protein</fullName>
    </submittedName>
</protein>
<feature type="non-terminal residue" evidence="1">
    <location>
        <position position="88"/>
    </location>
</feature>
<proteinExistence type="predicted"/>
<dbReference type="AlphaFoldDB" id="A0A061QRV3"/>
<evidence type="ECO:0000313" key="1">
    <source>
        <dbReference type="EMBL" id="JAC61071.1"/>
    </source>
</evidence>
<organism evidence="1">
    <name type="scientific">Tetraselmis sp. GSL018</name>
    <dbReference type="NCBI Taxonomy" id="582737"/>
    <lineage>
        <taxon>Eukaryota</taxon>
        <taxon>Viridiplantae</taxon>
        <taxon>Chlorophyta</taxon>
        <taxon>core chlorophytes</taxon>
        <taxon>Chlorodendrophyceae</taxon>
        <taxon>Chlorodendrales</taxon>
        <taxon>Chlorodendraceae</taxon>
        <taxon>Tetraselmis</taxon>
    </lineage>
</organism>
<gene>
    <name evidence="1" type="ORF">TSPGSL018_27245</name>
</gene>
<dbReference type="EMBL" id="GBEZ01026094">
    <property type="protein sequence ID" value="JAC61071.1"/>
    <property type="molecule type" value="Transcribed_RNA"/>
</dbReference>
<feature type="non-terminal residue" evidence="1">
    <location>
        <position position="1"/>
    </location>
</feature>
<reference evidence="1" key="1">
    <citation type="submission" date="2014-05" db="EMBL/GenBank/DDBJ databases">
        <title>The transcriptome of the halophilic microalga Tetraselmis sp. GSL018 isolated from the Great Salt Lake, Utah.</title>
        <authorList>
            <person name="Jinkerson R.E."/>
            <person name="D'Adamo S."/>
            <person name="Posewitz M.C."/>
        </authorList>
    </citation>
    <scope>NUCLEOTIDE SEQUENCE</scope>
    <source>
        <strain evidence="1">GSL018</strain>
    </source>
</reference>
<accession>A0A061QRV3</accession>
<sequence length="88" mass="9893">PWPFLKRTEELLLVHWRTVKGDGARPGASDRLAAAPRSYVASWFEWGPRRQNEPRCLGAAAENPCLSPSLRWGTRLCVSGQAKENQHP</sequence>
<name>A0A061QRV3_9CHLO</name>